<evidence type="ECO:0000313" key="1">
    <source>
        <dbReference type="EMBL" id="KAF3589080.1"/>
    </source>
</evidence>
<dbReference type="Proteomes" id="UP000712600">
    <property type="component" value="Unassembled WGS sequence"/>
</dbReference>
<gene>
    <name evidence="1" type="ORF">F2Q69_00031284</name>
</gene>
<reference evidence="1" key="1">
    <citation type="submission" date="2019-12" db="EMBL/GenBank/DDBJ databases">
        <title>Genome sequencing and annotation of Brassica cretica.</title>
        <authorList>
            <person name="Studholme D.J."/>
            <person name="Sarris P."/>
        </authorList>
    </citation>
    <scope>NUCLEOTIDE SEQUENCE</scope>
    <source>
        <strain evidence="1">PFS-109/04</strain>
        <tissue evidence="1">Leaf</tissue>
    </source>
</reference>
<sequence length="74" mass="7919">MYSQRFYGTSPCHVCCLGGCLFGSSFGVGSTGSNNYHWSDQLGGVDHFWSIVCIGYPFEGSVDLGLQCSCVPPV</sequence>
<organism evidence="1 2">
    <name type="scientific">Brassica cretica</name>
    <name type="common">Mustard</name>
    <dbReference type="NCBI Taxonomy" id="69181"/>
    <lineage>
        <taxon>Eukaryota</taxon>
        <taxon>Viridiplantae</taxon>
        <taxon>Streptophyta</taxon>
        <taxon>Embryophyta</taxon>
        <taxon>Tracheophyta</taxon>
        <taxon>Spermatophyta</taxon>
        <taxon>Magnoliopsida</taxon>
        <taxon>eudicotyledons</taxon>
        <taxon>Gunneridae</taxon>
        <taxon>Pentapetalae</taxon>
        <taxon>rosids</taxon>
        <taxon>malvids</taxon>
        <taxon>Brassicales</taxon>
        <taxon>Brassicaceae</taxon>
        <taxon>Brassiceae</taxon>
        <taxon>Brassica</taxon>
    </lineage>
</organism>
<dbReference type="EMBL" id="QGKX02000088">
    <property type="protein sequence ID" value="KAF3589080.1"/>
    <property type="molecule type" value="Genomic_DNA"/>
</dbReference>
<comment type="caution">
    <text evidence="1">The sequence shown here is derived from an EMBL/GenBank/DDBJ whole genome shotgun (WGS) entry which is preliminary data.</text>
</comment>
<evidence type="ECO:0000313" key="2">
    <source>
        <dbReference type="Proteomes" id="UP000712600"/>
    </source>
</evidence>
<proteinExistence type="predicted"/>
<accession>A0A8S9S771</accession>
<dbReference type="AlphaFoldDB" id="A0A8S9S771"/>
<protein>
    <submittedName>
        <fullName evidence="1">Uncharacterized protein</fullName>
    </submittedName>
</protein>
<name>A0A8S9S771_BRACR</name>